<organism evidence="2 3">
    <name type="scientific">Pogonophryne albipinna</name>
    <dbReference type="NCBI Taxonomy" id="1090488"/>
    <lineage>
        <taxon>Eukaryota</taxon>
        <taxon>Metazoa</taxon>
        <taxon>Chordata</taxon>
        <taxon>Craniata</taxon>
        <taxon>Vertebrata</taxon>
        <taxon>Euteleostomi</taxon>
        <taxon>Actinopterygii</taxon>
        <taxon>Neopterygii</taxon>
        <taxon>Teleostei</taxon>
        <taxon>Neoteleostei</taxon>
        <taxon>Acanthomorphata</taxon>
        <taxon>Eupercaria</taxon>
        <taxon>Perciformes</taxon>
        <taxon>Notothenioidei</taxon>
        <taxon>Pogonophryne</taxon>
    </lineage>
</organism>
<dbReference type="EMBL" id="JAPTMU010000001">
    <property type="protein sequence ID" value="KAJ4949213.1"/>
    <property type="molecule type" value="Genomic_DNA"/>
</dbReference>
<keyword evidence="3" id="KW-1185">Reference proteome</keyword>
<proteinExistence type="predicted"/>
<evidence type="ECO:0000313" key="2">
    <source>
        <dbReference type="EMBL" id="KAJ4949213.1"/>
    </source>
</evidence>
<reference evidence="2" key="1">
    <citation type="submission" date="2022-11" db="EMBL/GenBank/DDBJ databases">
        <title>Chromosome-level genome of Pogonophryne albipinna.</title>
        <authorList>
            <person name="Jo E."/>
        </authorList>
    </citation>
    <scope>NUCLEOTIDE SEQUENCE</scope>
    <source>
        <strain evidence="2">SGF0006</strain>
        <tissue evidence="2">Muscle</tissue>
    </source>
</reference>
<dbReference type="PANTHER" id="PTHR16155:SF18">
    <property type="entry name" value="STERILE ALPHA MOTIF DOMAIN-CONTAINING PROTEIN 9-LIKE"/>
    <property type="match status" value="1"/>
</dbReference>
<evidence type="ECO:0008006" key="4">
    <source>
        <dbReference type="Google" id="ProtNLM"/>
    </source>
</evidence>
<evidence type="ECO:0000313" key="3">
    <source>
        <dbReference type="Proteomes" id="UP001219934"/>
    </source>
</evidence>
<feature type="region of interest" description="Disordered" evidence="1">
    <location>
        <begin position="830"/>
        <end position="851"/>
    </location>
</feature>
<accession>A0AAD6BTZ9</accession>
<protein>
    <recommendedName>
        <fullName evidence="4">Sterile alpha motif domain-containing protein 9-like</fullName>
    </recommendedName>
</protein>
<dbReference type="AlphaFoldDB" id="A0AAD6BTZ9"/>
<name>A0AAD6BTZ9_9TELE</name>
<comment type="caution">
    <text evidence="2">The sequence shown here is derived from an EMBL/GenBank/DDBJ whole genome shotgun (WGS) entry which is preliminary data.</text>
</comment>
<dbReference type="Proteomes" id="UP001219934">
    <property type="component" value="Unassembled WGS sequence"/>
</dbReference>
<feature type="compositionally biased region" description="Basic and acidic residues" evidence="1">
    <location>
        <begin position="830"/>
        <end position="842"/>
    </location>
</feature>
<evidence type="ECO:0000256" key="1">
    <source>
        <dbReference type="SAM" id="MobiDB-lite"/>
    </source>
</evidence>
<dbReference type="PANTHER" id="PTHR16155">
    <property type="entry name" value="DED DOMAIN-CONTAINING PROTEIN"/>
    <property type="match status" value="1"/>
</dbReference>
<gene>
    <name evidence="2" type="ORF">JOQ06_020731</name>
</gene>
<dbReference type="GO" id="GO:0005737">
    <property type="term" value="C:cytoplasm"/>
    <property type="evidence" value="ECO:0007669"/>
    <property type="project" value="TreeGrafter"/>
</dbReference>
<sequence length="851" mass="96743">MANGPSLSTVTRSLSLLDVLHANQFEGKSFDPEILEETEENFYRGAPPEWLNFHISEQAELDGTGSPFIKRDGYDKLEKEIHKLRKHPGISKVKLFHQPGCGGTTLAMKVLWDFRKTLRSAVLTESTSDITKIAEEVVHLFTAGSQGDQKTVLLLVTGVQVLDDLQVSIIRTIANQKIVTRMPVVVLLSCIREDADLKSDDVFLQEVLSDSEKNHFNDKKAELNKQYGDKCKRFHGFNIMQSNFSEAYIQEACSVFKTIKETGIQEKTQLAACLSLLNSYVPDSHLLESQCLDMFKNANYSHREISLEDRLDDFSHLIITIQQDGSEKRVRMAHPLIAQCCTELMAEAVLRDYDQAEMWAKEAKQRDPKKSVVADTLGQVHKTRLKNLRRPAQPGGILALALKAIQAFEDEERIAKDEVGTNVESNVHDSCFFNSRGMFGFLQVCNLVYDLLVSQNPTWRGVLRKKVSLCSALPSLGDRSLLRFNDLIYRLRDAVEKKCAFMDGFLTYSQPDIKEDDPEYISRETLACYRKYVGDSTSSHLKEKGADLIQKLKLKQAGTTTGVLSCLDRECTESDLKEITTLWEEICLHKDPDTAMVNNIFAHIMLRNMGATESDCKHLTAFKQEMYLTDKPEAHILALLLHWPTDNEDTCILDLSAMIKRTQDLYKQAYAKHFRSRYLRPLFFIGKGQELNRIVHRKVLEGSVLQAMQDWSDEKIFQGPWVEEHLLKVQGEIREYRLFATVDGKEIEVVANLQNSLWRKRKVSFYLGFTIKGPVAFAIQTETAETKELLSEMDSSKQCGLLKFGACGDEMDARNLTKLKPEVNRVDEVQTFSSDKHSERYRTSPGLTQGK</sequence>